<dbReference type="GO" id="GO:0004721">
    <property type="term" value="F:phosphoprotein phosphatase activity"/>
    <property type="evidence" value="ECO:0007669"/>
    <property type="project" value="TreeGrafter"/>
</dbReference>
<evidence type="ECO:0000256" key="2">
    <source>
        <dbReference type="ARBA" id="ARBA00012438"/>
    </source>
</evidence>
<dbReference type="RefSeq" id="WP_107662181.1">
    <property type="nucleotide sequence ID" value="NZ_PZKG01000004.1"/>
</dbReference>
<proteinExistence type="predicted"/>
<keyword evidence="10" id="KW-1185">Reference proteome</keyword>
<dbReference type="PANTHER" id="PTHR45453:SF1">
    <property type="entry name" value="PHOSPHATE REGULON SENSOR PROTEIN PHOR"/>
    <property type="match status" value="1"/>
</dbReference>
<dbReference type="OrthoDB" id="9815202at2"/>
<evidence type="ECO:0000313" key="10">
    <source>
        <dbReference type="Proteomes" id="UP000241010"/>
    </source>
</evidence>
<dbReference type="PROSITE" id="PS50109">
    <property type="entry name" value="HIS_KIN"/>
    <property type="match status" value="1"/>
</dbReference>
<evidence type="ECO:0000256" key="1">
    <source>
        <dbReference type="ARBA" id="ARBA00000085"/>
    </source>
</evidence>
<dbReference type="InterPro" id="IPR050351">
    <property type="entry name" value="BphY/WalK/GraS-like"/>
</dbReference>
<evidence type="ECO:0000259" key="8">
    <source>
        <dbReference type="PROSITE" id="PS50109"/>
    </source>
</evidence>
<evidence type="ECO:0000256" key="6">
    <source>
        <dbReference type="ARBA" id="ARBA00023012"/>
    </source>
</evidence>
<dbReference type="InterPro" id="IPR011623">
    <property type="entry name" value="7TMR_DISM_rcpt_extracell_dom1"/>
</dbReference>
<dbReference type="PRINTS" id="PR00344">
    <property type="entry name" value="BCTRLSENSOR"/>
</dbReference>
<keyword evidence="4" id="KW-0808">Transferase</keyword>
<name>A0A2T4K056_9RHOB</name>
<dbReference type="Gene3D" id="2.60.40.2380">
    <property type="match status" value="1"/>
</dbReference>
<gene>
    <name evidence="9" type="ORF">C5F48_01720</name>
</gene>
<evidence type="ECO:0000256" key="3">
    <source>
        <dbReference type="ARBA" id="ARBA00022553"/>
    </source>
</evidence>
<dbReference type="Gene3D" id="3.30.565.10">
    <property type="entry name" value="Histidine kinase-like ATPase, C-terminal domain"/>
    <property type="match status" value="1"/>
</dbReference>
<dbReference type="InterPro" id="IPR003594">
    <property type="entry name" value="HATPase_dom"/>
</dbReference>
<comment type="catalytic activity">
    <reaction evidence="1">
        <text>ATP + protein L-histidine = ADP + protein N-phospho-L-histidine.</text>
        <dbReference type="EC" id="2.7.13.3"/>
    </reaction>
</comment>
<dbReference type="SUPFAM" id="SSF47384">
    <property type="entry name" value="Homodimeric domain of signal transducing histidine kinase"/>
    <property type="match status" value="1"/>
</dbReference>
<sequence>MIRAVIDSLVALLIGFFLVVSPAGADAIDESRLDPPSLSGRVSALRDPERALDLSQVLGMTEAFKPARLSENFGYTKDGVWLRIVLPAIQDARGVLVIQPNFMDYLDVYVAPERDGMTAADFEIFSMGDHRSLSDKGFSGLIDAVPLKFVAGETTVVYVNIRNGNSSTQVSLGLFQTDAFVYRRLAYLLIYGAWAGGMIALALVQLFFYYFDRQIRYPLLALSTISIAAMYVGNLGFSRVFLFSGWNEGNDIFIGVNAWWGLAASVLAASAIIETKAKSALLHRVYMAAMTVGIIGVPVALAGGNFAFAPIGTSVSFVMALFNMAVVIRYAGQDGTAGQLRAVAYSLTGIGAALTMMQKLGVNWLPFYTLHAYGAASLLQAIILTGALAMRLRDSEALNKSMQATALFTALNAEKRAARIVEERTEELVRARHVAEDRLRAELESQSRQIQFFEAVSHQYRTPLAVIRSNVDSIGLTLPAADTKNQDRIKRVRRAVARLVEVVEINLSRSQYQGNTFQPVMAVVEVQSVAEAALRRAEDLLGNQICFECDPQAVGALIEADSEMLELAIVNLLENAMKYSSGIAMAENSDRVLLRLAQEPGFVVIEVVDNGIGIPPDAINWVMENGYRGENARHAEGSGLGLYMVSQIVEAHAGELQIESALGVGTQVRIRLAQASPA</sequence>
<keyword evidence="7" id="KW-1133">Transmembrane helix</keyword>
<feature type="transmembrane region" description="Helical" evidence="7">
    <location>
        <begin position="252"/>
        <end position="273"/>
    </location>
</feature>
<keyword evidence="5" id="KW-0418">Kinase</keyword>
<dbReference type="InterPro" id="IPR004358">
    <property type="entry name" value="Sig_transdc_His_kin-like_C"/>
</dbReference>
<dbReference type="Gene3D" id="1.10.287.130">
    <property type="match status" value="1"/>
</dbReference>
<protein>
    <recommendedName>
        <fullName evidence="2">histidine kinase</fullName>
        <ecNumber evidence="2">2.7.13.3</ecNumber>
    </recommendedName>
</protein>
<dbReference type="CDD" id="cd00082">
    <property type="entry name" value="HisKA"/>
    <property type="match status" value="1"/>
</dbReference>
<accession>A0A2T4K056</accession>
<dbReference type="Pfam" id="PF07695">
    <property type="entry name" value="7TMR-DISM_7TM"/>
    <property type="match status" value="1"/>
</dbReference>
<dbReference type="EC" id="2.7.13.3" evidence="2"/>
<keyword evidence="7" id="KW-0812">Transmembrane</keyword>
<dbReference type="PANTHER" id="PTHR45453">
    <property type="entry name" value="PHOSPHATE REGULON SENSOR PROTEIN PHOR"/>
    <property type="match status" value="1"/>
</dbReference>
<feature type="domain" description="Histidine kinase" evidence="8">
    <location>
        <begin position="455"/>
        <end position="676"/>
    </location>
</feature>
<dbReference type="SMART" id="SM00388">
    <property type="entry name" value="HisKA"/>
    <property type="match status" value="1"/>
</dbReference>
<keyword evidence="7" id="KW-0472">Membrane</keyword>
<feature type="transmembrane region" description="Helical" evidence="7">
    <location>
        <begin position="340"/>
        <end position="358"/>
    </location>
</feature>
<feature type="transmembrane region" description="Helical" evidence="7">
    <location>
        <begin position="370"/>
        <end position="392"/>
    </location>
</feature>
<evidence type="ECO:0000256" key="7">
    <source>
        <dbReference type="SAM" id="Phobius"/>
    </source>
</evidence>
<dbReference type="GO" id="GO:0000155">
    <property type="term" value="F:phosphorelay sensor kinase activity"/>
    <property type="evidence" value="ECO:0007669"/>
    <property type="project" value="InterPro"/>
</dbReference>
<feature type="transmembrane region" description="Helical" evidence="7">
    <location>
        <begin position="308"/>
        <end position="328"/>
    </location>
</feature>
<dbReference type="Proteomes" id="UP000241010">
    <property type="component" value="Unassembled WGS sequence"/>
</dbReference>
<dbReference type="InterPro" id="IPR036097">
    <property type="entry name" value="HisK_dim/P_sf"/>
</dbReference>
<keyword evidence="3" id="KW-0597">Phosphoprotein</keyword>
<dbReference type="Pfam" id="PF07696">
    <property type="entry name" value="7TMR-DISMED2"/>
    <property type="match status" value="1"/>
</dbReference>
<dbReference type="InterPro" id="IPR036890">
    <property type="entry name" value="HATPase_C_sf"/>
</dbReference>
<dbReference type="InterPro" id="IPR011622">
    <property type="entry name" value="7TMR_DISM_rcpt_extracell_dom2"/>
</dbReference>
<evidence type="ECO:0000313" key="9">
    <source>
        <dbReference type="EMBL" id="PTE23457.1"/>
    </source>
</evidence>
<evidence type="ECO:0000256" key="4">
    <source>
        <dbReference type="ARBA" id="ARBA00022679"/>
    </source>
</evidence>
<evidence type="ECO:0000256" key="5">
    <source>
        <dbReference type="ARBA" id="ARBA00022777"/>
    </source>
</evidence>
<dbReference type="SUPFAM" id="SSF55874">
    <property type="entry name" value="ATPase domain of HSP90 chaperone/DNA topoisomerase II/histidine kinase"/>
    <property type="match status" value="1"/>
</dbReference>
<keyword evidence="6" id="KW-0902">Two-component regulatory system</keyword>
<feature type="transmembrane region" description="Helical" evidence="7">
    <location>
        <begin position="217"/>
        <end position="237"/>
    </location>
</feature>
<comment type="caution">
    <text evidence="9">The sequence shown here is derived from an EMBL/GenBank/DDBJ whole genome shotgun (WGS) entry which is preliminary data.</text>
</comment>
<dbReference type="GO" id="GO:0005886">
    <property type="term" value="C:plasma membrane"/>
    <property type="evidence" value="ECO:0007669"/>
    <property type="project" value="TreeGrafter"/>
</dbReference>
<feature type="transmembrane region" description="Helical" evidence="7">
    <location>
        <begin position="185"/>
        <end position="210"/>
    </location>
</feature>
<organism evidence="9 10">
    <name type="scientific">Cereibacter changlensis JA139</name>
    <dbReference type="NCBI Taxonomy" id="1188249"/>
    <lineage>
        <taxon>Bacteria</taxon>
        <taxon>Pseudomonadati</taxon>
        <taxon>Pseudomonadota</taxon>
        <taxon>Alphaproteobacteria</taxon>
        <taxon>Rhodobacterales</taxon>
        <taxon>Paracoccaceae</taxon>
        <taxon>Cereibacter</taxon>
    </lineage>
</organism>
<dbReference type="InterPro" id="IPR003661">
    <property type="entry name" value="HisK_dim/P_dom"/>
</dbReference>
<dbReference type="InterPro" id="IPR005467">
    <property type="entry name" value="His_kinase_dom"/>
</dbReference>
<dbReference type="SMART" id="SM00387">
    <property type="entry name" value="HATPase_c"/>
    <property type="match status" value="1"/>
</dbReference>
<dbReference type="GO" id="GO:0016036">
    <property type="term" value="P:cellular response to phosphate starvation"/>
    <property type="evidence" value="ECO:0007669"/>
    <property type="project" value="TreeGrafter"/>
</dbReference>
<dbReference type="CDD" id="cd00075">
    <property type="entry name" value="HATPase"/>
    <property type="match status" value="1"/>
</dbReference>
<dbReference type="AlphaFoldDB" id="A0A2T4K056"/>
<reference evidence="9 10" key="1">
    <citation type="submission" date="2018-03" db="EMBL/GenBank/DDBJ databases">
        <title>Cereibacter changlensis.</title>
        <authorList>
            <person name="Meyer T.E."/>
            <person name="Miller S."/>
            <person name="Lodha T."/>
            <person name="Gandham S."/>
            <person name="Chintalapati S."/>
            <person name="Chintalapati V.R."/>
        </authorList>
    </citation>
    <scope>NUCLEOTIDE SEQUENCE [LARGE SCALE GENOMIC DNA]</scope>
    <source>
        <strain evidence="9 10">JA139</strain>
    </source>
</reference>
<dbReference type="Pfam" id="PF02518">
    <property type="entry name" value="HATPase_c"/>
    <property type="match status" value="1"/>
</dbReference>
<feature type="transmembrane region" description="Helical" evidence="7">
    <location>
        <begin position="285"/>
        <end position="302"/>
    </location>
</feature>
<dbReference type="EMBL" id="PZKG01000004">
    <property type="protein sequence ID" value="PTE23457.1"/>
    <property type="molecule type" value="Genomic_DNA"/>
</dbReference>